<dbReference type="Gene3D" id="3.30.160.60">
    <property type="entry name" value="Classic Zinc Finger"/>
    <property type="match status" value="3"/>
</dbReference>
<keyword evidence="9" id="KW-0804">Transcription</keyword>
<feature type="non-terminal residue" evidence="13">
    <location>
        <position position="166"/>
    </location>
</feature>
<comment type="function">
    <text evidence="1">May be involved in transcriptional regulation.</text>
</comment>
<accession>A0A0B6Y7Q1</accession>
<dbReference type="PROSITE" id="PS50157">
    <property type="entry name" value="ZINC_FINGER_C2H2_2"/>
    <property type="match status" value="3"/>
</dbReference>
<dbReference type="EMBL" id="HACG01005502">
    <property type="protein sequence ID" value="CEK52367.1"/>
    <property type="molecule type" value="Transcribed_RNA"/>
</dbReference>
<evidence type="ECO:0000256" key="11">
    <source>
        <dbReference type="PROSITE-ProRule" id="PRU00042"/>
    </source>
</evidence>
<gene>
    <name evidence="13" type="primary">ORF16496</name>
</gene>
<evidence type="ECO:0000256" key="3">
    <source>
        <dbReference type="ARBA" id="ARBA00006991"/>
    </source>
</evidence>
<keyword evidence="5" id="KW-0677">Repeat</keyword>
<keyword evidence="4" id="KW-0479">Metal-binding</keyword>
<organism evidence="13">
    <name type="scientific">Arion vulgaris</name>
    <dbReference type="NCBI Taxonomy" id="1028688"/>
    <lineage>
        <taxon>Eukaryota</taxon>
        <taxon>Metazoa</taxon>
        <taxon>Spiralia</taxon>
        <taxon>Lophotrochozoa</taxon>
        <taxon>Mollusca</taxon>
        <taxon>Gastropoda</taxon>
        <taxon>Heterobranchia</taxon>
        <taxon>Euthyneura</taxon>
        <taxon>Panpulmonata</taxon>
        <taxon>Eupulmonata</taxon>
        <taxon>Stylommatophora</taxon>
        <taxon>Helicina</taxon>
        <taxon>Arionoidea</taxon>
        <taxon>Arionidae</taxon>
        <taxon>Arion</taxon>
    </lineage>
</organism>
<proteinExistence type="inferred from homology"/>
<comment type="subcellular location">
    <subcellularLocation>
        <location evidence="2">Nucleus</location>
    </subcellularLocation>
</comment>
<dbReference type="InterPro" id="IPR013087">
    <property type="entry name" value="Znf_C2H2_type"/>
</dbReference>
<evidence type="ECO:0000256" key="1">
    <source>
        <dbReference type="ARBA" id="ARBA00003767"/>
    </source>
</evidence>
<comment type="similarity">
    <text evidence="3">Belongs to the krueppel C2H2-type zinc-finger protein family.</text>
</comment>
<name>A0A0B6Y7Q1_9EUPU</name>
<keyword evidence="7" id="KW-0862">Zinc</keyword>
<dbReference type="GO" id="GO:0005634">
    <property type="term" value="C:nucleus"/>
    <property type="evidence" value="ECO:0007669"/>
    <property type="project" value="UniProtKB-SubCell"/>
</dbReference>
<dbReference type="SMART" id="SM00355">
    <property type="entry name" value="ZnF_C2H2"/>
    <property type="match status" value="3"/>
</dbReference>
<sequence length="166" mass="19081">TESRMTEIGKPLDCNGCHKNTRDVCDIQTDCQPALKNENHMQESDNIFSVCEKNFHLHTVDVADRLQSNILTQTQEKKRTTDEIYVCNVCGVRCEDKRNLHRHKRTHALEKPHKCELCGAGFCQYSLLVTHKRSHSEEIPYKCEFCGVGFCDHIGLGSHRKVHTLE</sequence>
<evidence type="ECO:0000313" key="13">
    <source>
        <dbReference type="EMBL" id="CEK52367.1"/>
    </source>
</evidence>
<dbReference type="AlphaFoldDB" id="A0A0B6Y7Q1"/>
<evidence type="ECO:0000256" key="9">
    <source>
        <dbReference type="ARBA" id="ARBA00023163"/>
    </source>
</evidence>
<evidence type="ECO:0000256" key="10">
    <source>
        <dbReference type="ARBA" id="ARBA00023242"/>
    </source>
</evidence>
<evidence type="ECO:0000256" key="2">
    <source>
        <dbReference type="ARBA" id="ARBA00004123"/>
    </source>
</evidence>
<protein>
    <recommendedName>
        <fullName evidence="12">C2H2-type domain-containing protein</fullName>
    </recommendedName>
</protein>
<evidence type="ECO:0000256" key="8">
    <source>
        <dbReference type="ARBA" id="ARBA00023015"/>
    </source>
</evidence>
<feature type="domain" description="C2H2-type" evidence="12">
    <location>
        <begin position="85"/>
        <end position="112"/>
    </location>
</feature>
<feature type="non-terminal residue" evidence="13">
    <location>
        <position position="1"/>
    </location>
</feature>
<keyword evidence="10" id="KW-0539">Nucleus</keyword>
<keyword evidence="6 11" id="KW-0863">Zinc-finger</keyword>
<feature type="domain" description="C2H2-type" evidence="12">
    <location>
        <begin position="113"/>
        <end position="140"/>
    </location>
</feature>
<evidence type="ECO:0000256" key="5">
    <source>
        <dbReference type="ARBA" id="ARBA00022737"/>
    </source>
</evidence>
<dbReference type="InterPro" id="IPR036236">
    <property type="entry name" value="Znf_C2H2_sf"/>
</dbReference>
<evidence type="ECO:0000256" key="7">
    <source>
        <dbReference type="ARBA" id="ARBA00022833"/>
    </source>
</evidence>
<evidence type="ECO:0000256" key="6">
    <source>
        <dbReference type="ARBA" id="ARBA00022771"/>
    </source>
</evidence>
<dbReference type="FunFam" id="3.30.160.60:FF:000060">
    <property type="entry name" value="zinc finger protein 436"/>
    <property type="match status" value="1"/>
</dbReference>
<keyword evidence="8" id="KW-0805">Transcription regulation</keyword>
<dbReference type="PANTHER" id="PTHR23226">
    <property type="entry name" value="ZINC FINGER AND SCAN DOMAIN-CONTAINING"/>
    <property type="match status" value="1"/>
</dbReference>
<dbReference type="GO" id="GO:0008270">
    <property type="term" value="F:zinc ion binding"/>
    <property type="evidence" value="ECO:0007669"/>
    <property type="project" value="UniProtKB-KW"/>
</dbReference>
<reference evidence="13" key="1">
    <citation type="submission" date="2014-12" db="EMBL/GenBank/DDBJ databases">
        <title>Insight into the proteome of Arion vulgaris.</title>
        <authorList>
            <person name="Aradska J."/>
            <person name="Bulat T."/>
            <person name="Smidak R."/>
            <person name="Sarate P."/>
            <person name="Gangsoo J."/>
            <person name="Sialana F."/>
            <person name="Bilban M."/>
            <person name="Lubec G."/>
        </authorList>
    </citation>
    <scope>NUCLEOTIDE SEQUENCE</scope>
    <source>
        <tissue evidence="13">Skin</tissue>
    </source>
</reference>
<dbReference type="Pfam" id="PF00096">
    <property type="entry name" value="zf-C2H2"/>
    <property type="match status" value="2"/>
</dbReference>
<dbReference type="SUPFAM" id="SSF57667">
    <property type="entry name" value="beta-beta-alpha zinc fingers"/>
    <property type="match status" value="2"/>
</dbReference>
<dbReference type="FunFam" id="3.30.160.60:FF:000446">
    <property type="entry name" value="Zinc finger protein"/>
    <property type="match status" value="1"/>
</dbReference>
<feature type="domain" description="C2H2-type" evidence="12">
    <location>
        <begin position="141"/>
        <end position="166"/>
    </location>
</feature>
<evidence type="ECO:0000256" key="4">
    <source>
        <dbReference type="ARBA" id="ARBA00022723"/>
    </source>
</evidence>
<evidence type="ECO:0000259" key="12">
    <source>
        <dbReference type="PROSITE" id="PS50157"/>
    </source>
</evidence>
<dbReference type="PROSITE" id="PS00028">
    <property type="entry name" value="ZINC_FINGER_C2H2_1"/>
    <property type="match status" value="3"/>
</dbReference>